<dbReference type="Proteomes" id="UP000313988">
    <property type="component" value="Unassembled WGS sequence"/>
</dbReference>
<dbReference type="AlphaFoldDB" id="A0A5C4XM35"/>
<accession>A0A5C4XM35</accession>
<dbReference type="EMBL" id="VDMO01000041">
    <property type="protein sequence ID" value="TNM64367.1"/>
    <property type="molecule type" value="Genomic_DNA"/>
</dbReference>
<gene>
    <name evidence="2" type="ORF">FHR04_19710</name>
    <name evidence="1" type="ORF">HNQ04_004040</name>
</gene>
<proteinExistence type="predicted"/>
<dbReference type="EMBL" id="JACHEW010000041">
    <property type="protein sequence ID" value="MBB6018759.1"/>
    <property type="molecule type" value="Genomic_DNA"/>
</dbReference>
<sequence>MLLVQDTLSPYSKAARYAAFVVHEARQLTARNGCHLTPKLALRLNAWELEHLSKVLFAFDRTE</sequence>
<name>A0A5C4XM35_9DEIO</name>
<evidence type="ECO:0000313" key="1">
    <source>
        <dbReference type="EMBL" id="MBB6018759.1"/>
    </source>
</evidence>
<protein>
    <submittedName>
        <fullName evidence="2">Uncharacterized protein</fullName>
    </submittedName>
</protein>
<evidence type="ECO:0000313" key="3">
    <source>
        <dbReference type="Proteomes" id="UP000313988"/>
    </source>
</evidence>
<reference evidence="2 3" key="1">
    <citation type="submission" date="2019-06" db="EMBL/GenBank/DDBJ databases">
        <title>Genome sequence of Deinococcus radiopugnans ATCC 19172.</title>
        <authorList>
            <person name="Maclea K.S."/>
            <person name="Maynard C.R."/>
        </authorList>
    </citation>
    <scope>NUCLEOTIDE SEQUENCE [LARGE SCALE GENOMIC DNA]</scope>
    <source>
        <strain evidence="2 3">ATCC 19172</strain>
    </source>
</reference>
<evidence type="ECO:0000313" key="4">
    <source>
        <dbReference type="Proteomes" id="UP000629870"/>
    </source>
</evidence>
<reference evidence="1 4" key="2">
    <citation type="submission" date="2020-08" db="EMBL/GenBank/DDBJ databases">
        <title>Genomic Encyclopedia of Type Strains, Phase IV (KMG-IV): sequencing the most valuable type-strain genomes for metagenomic binning, comparative biology and taxonomic classification.</title>
        <authorList>
            <person name="Goeker M."/>
        </authorList>
    </citation>
    <scope>NUCLEOTIDE SEQUENCE [LARGE SCALE GENOMIC DNA]</scope>
    <source>
        <strain evidence="1 4">DSM 12027</strain>
    </source>
</reference>
<organism evidence="2 3">
    <name type="scientific">Deinococcus radiopugnans ATCC 19172</name>
    <dbReference type="NCBI Taxonomy" id="585398"/>
    <lineage>
        <taxon>Bacteria</taxon>
        <taxon>Thermotogati</taxon>
        <taxon>Deinococcota</taxon>
        <taxon>Deinococci</taxon>
        <taxon>Deinococcales</taxon>
        <taxon>Deinococcaceae</taxon>
        <taxon>Deinococcus</taxon>
    </lineage>
</organism>
<dbReference type="Proteomes" id="UP000629870">
    <property type="component" value="Unassembled WGS sequence"/>
</dbReference>
<comment type="caution">
    <text evidence="2">The sequence shown here is derived from an EMBL/GenBank/DDBJ whole genome shotgun (WGS) entry which is preliminary data.</text>
</comment>
<dbReference type="RefSeq" id="WP_139404895.1">
    <property type="nucleotide sequence ID" value="NZ_JACHEW010000041.1"/>
</dbReference>
<keyword evidence="4" id="KW-1185">Reference proteome</keyword>
<evidence type="ECO:0000313" key="2">
    <source>
        <dbReference type="EMBL" id="TNM64367.1"/>
    </source>
</evidence>